<gene>
    <name evidence="2" type="ORF">B9Y64_00265</name>
</gene>
<protein>
    <submittedName>
        <fullName evidence="2">Uncharacterized protein</fullName>
    </submittedName>
</protein>
<evidence type="ECO:0000313" key="2">
    <source>
        <dbReference type="EMBL" id="PJL33568.1"/>
    </source>
</evidence>
<accession>A0A2J0UFC9</accession>
<name>A0A2J0UFC9_STEMA</name>
<evidence type="ECO:0000256" key="1">
    <source>
        <dbReference type="SAM" id="MobiDB-lite"/>
    </source>
</evidence>
<dbReference type="EMBL" id="NEQV01000001">
    <property type="protein sequence ID" value="PJL33568.1"/>
    <property type="molecule type" value="Genomic_DNA"/>
</dbReference>
<comment type="caution">
    <text evidence="2">The sequence shown here is derived from an EMBL/GenBank/DDBJ whole genome shotgun (WGS) entry which is preliminary data.</text>
</comment>
<dbReference type="AlphaFoldDB" id="A0A2J0UFC9"/>
<sequence length="60" mass="6873">MQGHATRAERSTVDRQPPAAVQRAQRFAGIYARRHYRVERPRCAPCFDVPSPSACCCQRR</sequence>
<organism evidence="2">
    <name type="scientific">Stenotrophomonas maltophilia</name>
    <name type="common">Pseudomonas maltophilia</name>
    <name type="synonym">Xanthomonas maltophilia</name>
    <dbReference type="NCBI Taxonomy" id="40324"/>
    <lineage>
        <taxon>Bacteria</taxon>
        <taxon>Pseudomonadati</taxon>
        <taxon>Pseudomonadota</taxon>
        <taxon>Gammaproteobacteria</taxon>
        <taxon>Lysobacterales</taxon>
        <taxon>Lysobacteraceae</taxon>
        <taxon>Stenotrophomonas</taxon>
        <taxon>Stenotrophomonas maltophilia group</taxon>
    </lineage>
</organism>
<reference evidence="2" key="1">
    <citation type="journal article" date="2017" name="Front. Microbiol.">
        <title>Double-Face Meets the Bacterial World: The Opportunistic Pathogen Stenotrophomonas maltophilia.</title>
        <authorList>
            <person name="Lira F."/>
            <person name="Berg G."/>
            <person name="Martinez J.L."/>
        </authorList>
    </citation>
    <scope>NUCLEOTIDE SEQUENCE [LARGE SCALE GENOMIC DNA]</scope>
    <source>
        <strain evidence="2">EA1</strain>
    </source>
</reference>
<feature type="region of interest" description="Disordered" evidence="1">
    <location>
        <begin position="1"/>
        <end position="22"/>
    </location>
</feature>
<feature type="compositionally biased region" description="Basic and acidic residues" evidence="1">
    <location>
        <begin position="1"/>
        <end position="13"/>
    </location>
</feature>
<dbReference type="Proteomes" id="UP000230167">
    <property type="component" value="Unassembled WGS sequence"/>
</dbReference>
<proteinExistence type="predicted"/>